<proteinExistence type="predicted"/>
<dbReference type="EMBL" id="MTYH01000023">
    <property type="protein sequence ID" value="PNP45809.1"/>
    <property type="molecule type" value="Genomic_DNA"/>
</dbReference>
<sequence length="512" mass="58123">MANGSLQFISFFSTLVCCFIVWRNLDLFREPDYDILPISAADSLGEGLSPEEQYLARLSREFKLTNETEWLSWRFRHVKDSAEWTTVNSVHNNFGSQDAKVVFTEHPNPLDVRVTHRMELPVLGDLSSKSYDASDLVFGITTTYDKILDREGALLRSWTRWLTNGHKKSNGASLVLMLDQADKDEVEEIEDLLRTNGVEAQVFASGEPMSLTSRYHELAHLLKSFGAILSNSGGAIKRWYALVEDDIFFPDIRYLQHRLASYKTDEEVYIGLPSEQEDWEPTRRNTTTTTYGGGAVFLTHPALNTLSKLSCFDMPELRDRFHAKRWDVLLKTCFAWNSDVSMNVLPGFYSPDFEVTNLDVDAYETGVRPLVLRNALDGHGMDLNMAHLVTNACDACFMQRYVFHDNWVLTVGVSISEHFGTIQRSSKDTKAVVTDNMATNQSSTLHEVVIDDAGVDRTELRWTGHRRVWKFADSVMSDDGAVWQAYVDKAVGEPGPDNLDSVIILVWENMER</sequence>
<accession>A0A2K0TJV6</accession>
<name>A0A2K0TJV6_9HYPO</name>
<evidence type="ECO:0008006" key="3">
    <source>
        <dbReference type="Google" id="ProtNLM"/>
    </source>
</evidence>
<protein>
    <recommendedName>
        <fullName evidence="3">Glycosyltransferase family 31</fullName>
    </recommendedName>
</protein>
<evidence type="ECO:0000313" key="2">
    <source>
        <dbReference type="Proteomes" id="UP000236546"/>
    </source>
</evidence>
<comment type="caution">
    <text evidence="1">The sequence shown here is derived from an EMBL/GenBank/DDBJ whole genome shotgun (WGS) entry which is preliminary data.</text>
</comment>
<dbReference type="Proteomes" id="UP000236546">
    <property type="component" value="Unassembled WGS sequence"/>
</dbReference>
<evidence type="ECO:0000313" key="1">
    <source>
        <dbReference type="EMBL" id="PNP45809.1"/>
    </source>
</evidence>
<dbReference type="Gene3D" id="3.90.550.50">
    <property type="match status" value="1"/>
</dbReference>
<dbReference type="AlphaFoldDB" id="A0A2K0TJV6"/>
<dbReference type="OrthoDB" id="414175at2759"/>
<gene>
    <name evidence="1" type="ORF">TGAMA5MH_02549</name>
</gene>
<reference evidence="1 2" key="1">
    <citation type="submission" date="2017-02" db="EMBL/GenBank/DDBJ databases">
        <title>Genomes of Trichoderma spp. with biocontrol activity.</title>
        <authorList>
            <person name="Gardiner D."/>
            <person name="Kazan K."/>
            <person name="Vos C."/>
            <person name="Harvey P."/>
        </authorList>
    </citation>
    <scope>NUCLEOTIDE SEQUENCE [LARGE SCALE GENOMIC DNA]</scope>
    <source>
        <strain evidence="1 2">A5MH</strain>
    </source>
</reference>
<organism evidence="1 2">
    <name type="scientific">Trichoderma gamsii</name>
    <dbReference type="NCBI Taxonomy" id="398673"/>
    <lineage>
        <taxon>Eukaryota</taxon>
        <taxon>Fungi</taxon>
        <taxon>Dikarya</taxon>
        <taxon>Ascomycota</taxon>
        <taxon>Pezizomycotina</taxon>
        <taxon>Sordariomycetes</taxon>
        <taxon>Hypocreomycetidae</taxon>
        <taxon>Hypocreales</taxon>
        <taxon>Hypocreaceae</taxon>
        <taxon>Trichoderma</taxon>
    </lineage>
</organism>